<dbReference type="EMBL" id="LGYO01000020">
    <property type="protein sequence ID" value="KNZ42084.1"/>
    <property type="molecule type" value="Genomic_DNA"/>
</dbReference>
<name>A0A0L6U0P2_9FIRM</name>
<gene>
    <name evidence="3" type="ORF">AKG39_08430</name>
</gene>
<dbReference type="SUPFAM" id="SSF143120">
    <property type="entry name" value="YefM-like"/>
    <property type="match status" value="1"/>
</dbReference>
<accession>A0A0L6U0P2</accession>
<protein>
    <recommendedName>
        <fullName evidence="2">Antitoxin</fullName>
    </recommendedName>
</protein>
<evidence type="ECO:0000313" key="4">
    <source>
        <dbReference type="Proteomes" id="UP000036873"/>
    </source>
</evidence>
<dbReference type="Pfam" id="PF02604">
    <property type="entry name" value="PhdYeFM_antitox"/>
    <property type="match status" value="1"/>
</dbReference>
<evidence type="ECO:0000256" key="1">
    <source>
        <dbReference type="ARBA" id="ARBA00009981"/>
    </source>
</evidence>
<evidence type="ECO:0000256" key="2">
    <source>
        <dbReference type="RuleBase" id="RU362080"/>
    </source>
</evidence>
<evidence type="ECO:0000313" key="3">
    <source>
        <dbReference type="EMBL" id="KNZ42084.1"/>
    </source>
</evidence>
<dbReference type="Proteomes" id="UP000036873">
    <property type="component" value="Unassembled WGS sequence"/>
</dbReference>
<organism evidence="3 4">
    <name type="scientific">Acetobacterium bakii</name>
    <dbReference type="NCBI Taxonomy" id="52689"/>
    <lineage>
        <taxon>Bacteria</taxon>
        <taxon>Bacillati</taxon>
        <taxon>Bacillota</taxon>
        <taxon>Clostridia</taxon>
        <taxon>Eubacteriales</taxon>
        <taxon>Eubacteriaceae</taxon>
        <taxon>Acetobacterium</taxon>
    </lineage>
</organism>
<comment type="function">
    <text evidence="2">Antitoxin component of a type II toxin-antitoxin (TA) system.</text>
</comment>
<proteinExistence type="inferred from homology"/>
<dbReference type="STRING" id="52689.AKG39_08430"/>
<keyword evidence="4" id="KW-1185">Reference proteome</keyword>
<comment type="caution">
    <text evidence="3">The sequence shown here is derived from an EMBL/GenBank/DDBJ whole genome shotgun (WGS) entry which is preliminary data.</text>
</comment>
<reference evidence="4" key="1">
    <citation type="submission" date="2015-07" db="EMBL/GenBank/DDBJ databases">
        <title>Draft genome sequence of Acetobacterium bakii DSM 8293, a potential psychrophilic chemical producer through syngas fermentation.</title>
        <authorList>
            <person name="Song Y."/>
            <person name="Hwang S."/>
            <person name="Cho B.-K."/>
        </authorList>
    </citation>
    <scope>NUCLEOTIDE SEQUENCE [LARGE SCALE GENOMIC DNA]</scope>
    <source>
        <strain evidence="4">DSM 8239</strain>
    </source>
</reference>
<comment type="similarity">
    <text evidence="1 2">Belongs to the phD/YefM antitoxin family.</text>
</comment>
<dbReference type="InterPro" id="IPR006442">
    <property type="entry name" value="Antitoxin_Phd/YefM"/>
</dbReference>
<sequence length="108" mass="12381">MNNISVSNILNAIVPISRFNKGEASKIFDEVSAGGFKIVVKNNKPTCVLITPEKYEEMMETIENYYLFIEAEKRMKSASESDFISHKQLIKDFNISEEELEDVQVEIE</sequence>
<dbReference type="NCBIfam" id="TIGR01552">
    <property type="entry name" value="phd_fam"/>
    <property type="match status" value="1"/>
</dbReference>
<dbReference type="AlphaFoldDB" id="A0A0L6U0P2"/>
<dbReference type="InterPro" id="IPR036165">
    <property type="entry name" value="YefM-like_sf"/>
</dbReference>
<dbReference type="PATRIC" id="fig|52689.4.peg.891"/>